<feature type="region of interest" description="Disordered" evidence="2">
    <location>
        <begin position="373"/>
        <end position="400"/>
    </location>
</feature>
<evidence type="ECO:0000313" key="4">
    <source>
        <dbReference type="RefSeq" id="XP_022290302.1"/>
    </source>
</evidence>
<accession>A0A8B8AFP0</accession>
<dbReference type="GeneID" id="111101941"/>
<gene>
    <name evidence="4" type="primary">LOC111101941</name>
</gene>
<evidence type="ECO:0000313" key="3">
    <source>
        <dbReference type="Proteomes" id="UP000694844"/>
    </source>
</evidence>
<feature type="coiled-coil region" evidence="1">
    <location>
        <begin position="246"/>
        <end position="273"/>
    </location>
</feature>
<protein>
    <submittedName>
        <fullName evidence="4">Uncharacterized protein LOC111101941</fullName>
    </submittedName>
</protein>
<dbReference type="AlphaFoldDB" id="A0A8B8AFP0"/>
<evidence type="ECO:0000256" key="1">
    <source>
        <dbReference type="SAM" id="Coils"/>
    </source>
</evidence>
<proteinExistence type="predicted"/>
<dbReference type="KEGG" id="cvn:111101941"/>
<sequence length="416" mass="47363">MALSKLVDGLDEVDIKVHYTYYNENRVTPISIEFNELTSLGYIGLEAVIQSQIKYIGRMSVVRIAYKDKEGDYVDLTYNNYNRFLRTLRTLGSADDDTPVINVRVTEGTSPGHYVQKSASEPIPGRESFIPARKELTFAPPEVQVSEQLNDPLDFYTYRSPIELSLDELNGDIRELEVQVESAKVHLTGIQEKYCNAPPRAFGNGKQCGNCHLRLDHTSRQCRIEKCLTSQQCGDVSKHPEEKSILESASEHLKKLEKQLREKTLDLEMKQKAANSVKNSFTQRVRGYLINSNKDKYLLRTSDGKFVPRSGIVNTDIAKLEKYFNGKIPTDIAQAASTFQTIISTFDTTSGLRNRHQNPARHLLEQHAVRFPPTAALGRPPERQIDNRIDDHDDDLPPKKRQSLQTLMRSDQEMFM</sequence>
<reference evidence="4" key="1">
    <citation type="submission" date="2025-08" db="UniProtKB">
        <authorList>
            <consortium name="RefSeq"/>
        </authorList>
    </citation>
    <scope>IDENTIFICATION</scope>
    <source>
        <tissue evidence="4">Whole sample</tissue>
    </source>
</reference>
<name>A0A8B8AFP0_CRAVI</name>
<dbReference type="RefSeq" id="XP_022290302.1">
    <property type="nucleotide sequence ID" value="XM_022434594.1"/>
</dbReference>
<keyword evidence="1" id="KW-0175">Coiled coil</keyword>
<dbReference type="OrthoDB" id="6107523at2759"/>
<feature type="coiled-coil region" evidence="1">
    <location>
        <begin position="166"/>
        <end position="193"/>
    </location>
</feature>
<keyword evidence="3" id="KW-1185">Reference proteome</keyword>
<organism evidence="3 4">
    <name type="scientific">Crassostrea virginica</name>
    <name type="common">Eastern oyster</name>
    <dbReference type="NCBI Taxonomy" id="6565"/>
    <lineage>
        <taxon>Eukaryota</taxon>
        <taxon>Metazoa</taxon>
        <taxon>Spiralia</taxon>
        <taxon>Lophotrochozoa</taxon>
        <taxon>Mollusca</taxon>
        <taxon>Bivalvia</taxon>
        <taxon>Autobranchia</taxon>
        <taxon>Pteriomorphia</taxon>
        <taxon>Ostreida</taxon>
        <taxon>Ostreoidea</taxon>
        <taxon>Ostreidae</taxon>
        <taxon>Crassostrea</taxon>
    </lineage>
</organism>
<feature type="compositionally biased region" description="Basic and acidic residues" evidence="2">
    <location>
        <begin position="380"/>
        <end position="398"/>
    </location>
</feature>
<evidence type="ECO:0000256" key="2">
    <source>
        <dbReference type="SAM" id="MobiDB-lite"/>
    </source>
</evidence>
<dbReference type="Proteomes" id="UP000694844">
    <property type="component" value="Chromosome 6"/>
</dbReference>